<dbReference type="InterPro" id="IPR002104">
    <property type="entry name" value="Integrase_catalytic"/>
</dbReference>
<evidence type="ECO:0000313" key="6">
    <source>
        <dbReference type="EMBL" id="KJZ81618.1"/>
    </source>
</evidence>
<dbReference type="Gene3D" id="1.10.150.130">
    <property type="match status" value="1"/>
</dbReference>
<evidence type="ECO:0000259" key="5">
    <source>
        <dbReference type="PROSITE" id="PS51898"/>
    </source>
</evidence>
<evidence type="ECO:0000313" key="7">
    <source>
        <dbReference type="Proteomes" id="UP000033731"/>
    </source>
</evidence>
<dbReference type="PANTHER" id="PTHR30349:SF41">
    <property type="entry name" value="INTEGRASE_RECOMBINASE PROTEIN MJ0367-RELATED"/>
    <property type="match status" value="1"/>
</dbReference>
<dbReference type="GO" id="GO:0015074">
    <property type="term" value="P:DNA integration"/>
    <property type="evidence" value="ECO:0007669"/>
    <property type="project" value="UniProtKB-KW"/>
</dbReference>
<dbReference type="EMBL" id="JMTK01000002">
    <property type="protein sequence ID" value="KJZ81618.1"/>
    <property type="molecule type" value="Genomic_DNA"/>
</dbReference>
<keyword evidence="2" id="KW-0229">DNA integration</keyword>
<evidence type="ECO:0000256" key="1">
    <source>
        <dbReference type="ARBA" id="ARBA00008857"/>
    </source>
</evidence>
<proteinExistence type="inferred from homology"/>
<dbReference type="PROSITE" id="PS51898">
    <property type="entry name" value="TYR_RECOMBINASE"/>
    <property type="match status" value="1"/>
</dbReference>
<protein>
    <submittedName>
        <fullName evidence="6">Integrase</fullName>
    </submittedName>
</protein>
<reference evidence="6 7" key="1">
    <citation type="journal article" date="2015" name="Phytopathology">
        <title>Genomes of Candidatus Liberibacter solanacearum haplotype A from New Zealand and the USA suggest significant genome plasticity in the species.</title>
        <authorList>
            <person name="Thompson S.M."/>
            <person name="Johnson C.P."/>
            <person name="Lu A.Y."/>
            <person name="Frampton R.A."/>
            <person name="Sullivan K.L."/>
            <person name="Fiers M.W."/>
            <person name="Crowhurst R.N."/>
            <person name="Pitman A.R."/>
            <person name="Scott I."/>
            <person name="Gudmestad N.C."/>
            <person name="Smith G.R."/>
        </authorList>
    </citation>
    <scope>NUCLEOTIDE SEQUENCE [LARGE SCALE GENOMIC DNA]</scope>
    <source>
        <strain evidence="6 7">LsoNZ1</strain>
    </source>
</reference>
<evidence type="ECO:0000256" key="3">
    <source>
        <dbReference type="ARBA" id="ARBA00023125"/>
    </source>
</evidence>
<dbReference type="AlphaFoldDB" id="A0A0F4VJF3"/>
<dbReference type="GO" id="GO:0003677">
    <property type="term" value="F:DNA binding"/>
    <property type="evidence" value="ECO:0007669"/>
    <property type="project" value="UniProtKB-KW"/>
</dbReference>
<evidence type="ECO:0000256" key="2">
    <source>
        <dbReference type="ARBA" id="ARBA00022908"/>
    </source>
</evidence>
<name>A0A0F4VJF3_9HYPH</name>
<dbReference type="InterPro" id="IPR013762">
    <property type="entry name" value="Integrase-like_cat_sf"/>
</dbReference>
<keyword evidence="7" id="KW-1185">Reference proteome</keyword>
<dbReference type="SUPFAM" id="SSF56349">
    <property type="entry name" value="DNA breaking-rejoining enzymes"/>
    <property type="match status" value="1"/>
</dbReference>
<dbReference type="Gene3D" id="1.10.443.10">
    <property type="entry name" value="Intergrase catalytic core"/>
    <property type="match status" value="1"/>
</dbReference>
<keyword evidence="3" id="KW-0238">DNA-binding</keyword>
<gene>
    <name evidence="6" type="ORF">DJ66_0340</name>
</gene>
<comment type="caution">
    <text evidence="6">The sequence shown here is derived from an EMBL/GenBank/DDBJ whole genome shotgun (WGS) entry which is preliminary data.</text>
</comment>
<accession>A0A0F4VJF3</accession>
<dbReference type="GO" id="GO:0006310">
    <property type="term" value="P:DNA recombination"/>
    <property type="evidence" value="ECO:0007669"/>
    <property type="project" value="UniProtKB-KW"/>
</dbReference>
<dbReference type="PANTHER" id="PTHR30349">
    <property type="entry name" value="PHAGE INTEGRASE-RELATED"/>
    <property type="match status" value="1"/>
</dbReference>
<evidence type="ECO:0000256" key="4">
    <source>
        <dbReference type="ARBA" id="ARBA00023172"/>
    </source>
</evidence>
<dbReference type="InterPro" id="IPR050090">
    <property type="entry name" value="Tyrosine_recombinase_XerCD"/>
</dbReference>
<dbReference type="InterPro" id="IPR010998">
    <property type="entry name" value="Integrase_recombinase_N"/>
</dbReference>
<dbReference type="Proteomes" id="UP000033731">
    <property type="component" value="Unassembled WGS sequence"/>
</dbReference>
<sequence length="340" mass="38641">MSKLRYPHLSHETSRHGRKMWYFRKDGKRIRLPDKYGSKEFMEAYSDALAGRVVSKVSMDKKGTLGWLIDQYKRSHNFQSLNASTKEQRNSSFRRIIRESEDVPYSKITRQHIQDAVDRRADKPAVAISFLNAITPVFQWAETRGLLNKNPVIGVKRPALRTVGFHTWTIEQVEQFRKCHPIDTKARLALELMLFLGLRRSDVIRIGKGNVKDGVLSFRTQKTNKMVYIPIFKSLKDCIDTIGSDGETFLVSSHGKPFGSSHSFYVWFKKMCSVAGLPAKCTPHGLRKAGATIAANAGASPHELMAMYGWSKMAMAELYTREVDSKKLAYKTAKMIADNT</sequence>
<dbReference type="PATRIC" id="fig|556287.9.peg.358"/>
<comment type="similarity">
    <text evidence="1">Belongs to the 'phage' integrase family.</text>
</comment>
<organism evidence="6 7">
    <name type="scientific">Candidatus Liberibacter solanacearum</name>
    <dbReference type="NCBI Taxonomy" id="556287"/>
    <lineage>
        <taxon>Bacteria</taxon>
        <taxon>Pseudomonadati</taxon>
        <taxon>Pseudomonadota</taxon>
        <taxon>Alphaproteobacteria</taxon>
        <taxon>Hyphomicrobiales</taxon>
        <taxon>Rhizobiaceae</taxon>
        <taxon>Liberibacter</taxon>
    </lineage>
</organism>
<keyword evidence="4" id="KW-0233">DNA recombination</keyword>
<feature type="domain" description="Tyr recombinase" evidence="5">
    <location>
        <begin position="163"/>
        <end position="333"/>
    </location>
</feature>
<dbReference type="InterPro" id="IPR011010">
    <property type="entry name" value="DNA_brk_join_enz"/>
</dbReference>
<dbReference type="Pfam" id="PF00589">
    <property type="entry name" value="Phage_integrase"/>
    <property type="match status" value="1"/>
</dbReference>